<organism evidence="2 3">
    <name type="scientific">Candidatus Cellulosilyticum pullistercoris</name>
    <dbReference type="NCBI Taxonomy" id="2838521"/>
    <lineage>
        <taxon>Bacteria</taxon>
        <taxon>Bacillati</taxon>
        <taxon>Bacillota</taxon>
        <taxon>Clostridia</taxon>
        <taxon>Lachnospirales</taxon>
        <taxon>Cellulosilyticaceae</taxon>
        <taxon>Cellulosilyticum</taxon>
    </lineage>
</organism>
<comment type="caution">
    <text evidence="2">The sequence shown here is derived from an EMBL/GenBank/DDBJ whole genome shotgun (WGS) entry which is preliminary data.</text>
</comment>
<dbReference type="PANTHER" id="PTHR32432">
    <property type="entry name" value="CELL DIVISION PROTEIN FTSA-RELATED"/>
    <property type="match status" value="1"/>
</dbReference>
<accession>A0A9E2KAV4</accession>
<evidence type="ECO:0000259" key="1">
    <source>
        <dbReference type="SMART" id="SM00842"/>
    </source>
</evidence>
<dbReference type="AlphaFoldDB" id="A0A9E2KAV4"/>
<proteinExistence type="predicted"/>
<dbReference type="CDD" id="cd24004">
    <property type="entry name" value="ASKHA_NBD_PilM-like"/>
    <property type="match status" value="1"/>
</dbReference>
<dbReference type="GO" id="GO:0051301">
    <property type="term" value="P:cell division"/>
    <property type="evidence" value="ECO:0007669"/>
    <property type="project" value="InterPro"/>
</dbReference>
<gene>
    <name evidence="2" type="ORF">H9872_01455</name>
</gene>
<dbReference type="SUPFAM" id="SSF53067">
    <property type="entry name" value="Actin-like ATPase domain"/>
    <property type="match status" value="2"/>
</dbReference>
<evidence type="ECO:0000313" key="2">
    <source>
        <dbReference type="EMBL" id="MBU3803414.1"/>
    </source>
</evidence>
<reference evidence="2" key="1">
    <citation type="journal article" date="2021" name="PeerJ">
        <title>Extensive microbial diversity within the chicken gut microbiome revealed by metagenomics and culture.</title>
        <authorList>
            <person name="Gilroy R."/>
            <person name="Ravi A."/>
            <person name="Getino M."/>
            <person name="Pursley I."/>
            <person name="Horton D.L."/>
            <person name="Alikhan N.F."/>
            <person name="Baker D."/>
            <person name="Gharbi K."/>
            <person name="Hall N."/>
            <person name="Watson M."/>
            <person name="Adriaenssens E.M."/>
            <person name="Foster-Nyarko E."/>
            <person name="Jarju S."/>
            <person name="Secka A."/>
            <person name="Antonio M."/>
            <person name="Oren A."/>
            <person name="Chaudhuri R.R."/>
            <person name="La Ragione R."/>
            <person name="Hildebrand F."/>
            <person name="Pallen M.J."/>
        </authorList>
    </citation>
    <scope>NUCLEOTIDE SEQUENCE</scope>
    <source>
        <strain evidence="2">B5-657</strain>
    </source>
</reference>
<dbReference type="PANTHER" id="PTHR32432:SF3">
    <property type="entry name" value="ETHANOLAMINE UTILIZATION PROTEIN EUTJ"/>
    <property type="match status" value="1"/>
</dbReference>
<reference evidence="2" key="2">
    <citation type="submission" date="2021-04" db="EMBL/GenBank/DDBJ databases">
        <authorList>
            <person name="Gilroy R."/>
        </authorList>
    </citation>
    <scope>NUCLEOTIDE SEQUENCE</scope>
    <source>
        <strain evidence="2">B5-657</strain>
    </source>
</reference>
<dbReference type="Proteomes" id="UP000824229">
    <property type="component" value="Unassembled WGS sequence"/>
</dbReference>
<dbReference type="EMBL" id="JAHLFQ010000024">
    <property type="protein sequence ID" value="MBU3803414.1"/>
    <property type="molecule type" value="Genomic_DNA"/>
</dbReference>
<dbReference type="InterPro" id="IPR043129">
    <property type="entry name" value="ATPase_NBD"/>
</dbReference>
<dbReference type="InterPro" id="IPR050696">
    <property type="entry name" value="FtsA/MreB"/>
</dbReference>
<dbReference type="Gene3D" id="3.30.420.40">
    <property type="match status" value="2"/>
</dbReference>
<evidence type="ECO:0000313" key="3">
    <source>
        <dbReference type="Proteomes" id="UP000824229"/>
    </source>
</evidence>
<feature type="domain" description="SHS2" evidence="1">
    <location>
        <begin position="10"/>
        <end position="205"/>
    </location>
</feature>
<dbReference type="Pfam" id="PF14450">
    <property type="entry name" value="FtsA"/>
    <property type="match status" value="1"/>
</dbReference>
<protein>
    <submittedName>
        <fullName evidence="2">Rod shape-determining protein</fullName>
    </submittedName>
</protein>
<sequence length="681" mass="75792">MNAYLKETLCFGLDIGTRTVIGVVGYRDGEDFVLVDYECRAHEERAMINGQIHDIQKVTRIVYEIKIALEKRLGVVLKEVAVAAAGRSLSTQIVEVTEAFDEVREITLSDIHHLELEGVEKAKVKQQDKMQETDYYCVAYSVIQYYLDEYVMVNLEGHKGHQIKAKLIATFLPKQVIDSLYAVTERAELIVSHLTLEPIAAINAVIPKQIRLLNLALIDIGAGTSDIAITKEGSIVSYGMIPSAGDEVTEAIVHKYLVDFNTAEMMKKQAIINEKITFTDIIGMTHTITSSELSEMIVPVIETMTCQIAQRILSLNGGTSPNAVFCVGGGSQMLEVTSRLGSHLGIAKERVALRSTTHLVNFKDEIGMLDSPEMITPVGICMNMIQDKYNQFTCVEVNDQKVQLLNAKKLTILDAIIAVGIEHSAIFPKKGNTLMFKLNGERQKIKGESGVPATILLNGKEASIQEHIKDGDVIGIEFATHGMAPHLTIGDLIKSEKQVKLEGQSYDLPLVLVNGNLVTKDYVILSNDEITISSINTLKDLLDNLGISMDNKLVTKDFKEVKPDYMIQDGDAFLIDFLVAPIEQITDHEKRRIPEEIPQEKIAMQQKSIEIEKESLYVTVNHQLVCLPKKDSDYIFAGVFDFIDFDLSRPQGTIQLIRNGRSGALTDILHDGDILEIYWKK</sequence>
<dbReference type="InterPro" id="IPR003494">
    <property type="entry name" value="SHS2_FtsA"/>
</dbReference>
<dbReference type="SMART" id="SM00842">
    <property type="entry name" value="FtsA"/>
    <property type="match status" value="1"/>
</dbReference>
<name>A0A9E2KAV4_9FIRM</name>